<evidence type="ECO:0000256" key="1">
    <source>
        <dbReference type="ARBA" id="ARBA00022786"/>
    </source>
</evidence>
<accession>A0A2B4RPV3</accession>
<dbReference type="Proteomes" id="UP000225706">
    <property type="component" value="Unassembled WGS sequence"/>
</dbReference>
<name>A0A2B4RPV3_STYPI</name>
<dbReference type="SUPFAM" id="SSF56204">
    <property type="entry name" value="Hect, E3 ligase catalytic domain"/>
    <property type="match status" value="2"/>
</dbReference>
<dbReference type="Gene3D" id="3.90.1750.10">
    <property type="entry name" value="Hect, E3 ligase catalytic domains"/>
    <property type="match status" value="2"/>
</dbReference>
<dbReference type="EMBL" id="LSMT01000371">
    <property type="protein sequence ID" value="PFX19216.1"/>
    <property type="molecule type" value="Genomic_DNA"/>
</dbReference>
<feature type="domain" description="HECT" evidence="3">
    <location>
        <begin position="237"/>
        <end position="267"/>
    </location>
</feature>
<keyword evidence="5" id="KW-1185">Reference proteome</keyword>
<feature type="domain" description="HECT" evidence="3">
    <location>
        <begin position="908"/>
        <end position="938"/>
    </location>
</feature>
<comment type="caution">
    <text evidence="4">The sequence shown here is derived from an EMBL/GenBank/DDBJ whole genome shotgun (WGS) entry which is preliminary data.</text>
</comment>
<protein>
    <recommendedName>
        <fullName evidence="3">HECT domain-containing protein</fullName>
    </recommendedName>
</protein>
<dbReference type="PROSITE" id="PS50237">
    <property type="entry name" value="HECT"/>
    <property type="match status" value="2"/>
</dbReference>
<dbReference type="InterPro" id="IPR000569">
    <property type="entry name" value="HECT_dom"/>
</dbReference>
<reference evidence="5" key="1">
    <citation type="journal article" date="2017" name="bioRxiv">
        <title>Comparative analysis of the genomes of Stylophora pistillata and Acropora digitifera provides evidence for extensive differences between species of corals.</title>
        <authorList>
            <person name="Voolstra C.R."/>
            <person name="Li Y."/>
            <person name="Liew Y.J."/>
            <person name="Baumgarten S."/>
            <person name="Zoccola D."/>
            <person name="Flot J.-F."/>
            <person name="Tambutte S."/>
            <person name="Allemand D."/>
            <person name="Aranda M."/>
        </authorList>
    </citation>
    <scope>NUCLEOTIDE SEQUENCE [LARGE SCALE GENOMIC DNA]</scope>
</reference>
<dbReference type="InterPro" id="IPR035983">
    <property type="entry name" value="Hect_E3_ubiquitin_ligase"/>
</dbReference>
<dbReference type="GO" id="GO:0004842">
    <property type="term" value="F:ubiquitin-protein transferase activity"/>
    <property type="evidence" value="ECO:0007669"/>
    <property type="project" value="InterPro"/>
</dbReference>
<sequence length="1260" mass="141479">MIELLISEDIKTGKKSNLYDESQPYHLLLEDGQKALLLPGSKKELFTLSRYQEELGKDFKRITFFLCPDRDFQISEGNFDEHDLTDFGDDDSDAPSSCNKRQKCEIDLTCNSDHKTSTQCSQFYQDQLMEMTPKLECEYQLDQDQKHECDQSKHVQQLQQLQQLEEDENLAFDLQRCYDVEDIITHEEENTTISDSSSVVTHLGRQVDESSNFFIVVRRVAPLDRTLSIWSREVKKNTGSTKKIVRVHFSGEKGIDSGAMAKEFFTITLPNIGTVIFPNGQPVDSTYHVHNGNFKVCGEIVAASIAQGGPAPCFLEESVSGLMADPNVPLQQLDSGKHLTTSDRELLDAIKEEIIAHTDTIIEHGYTGTVEASHTEEILSSVAISLVTKRLVYLKEFLNGLDSYGLKDIIQTHPEACKPLFVKNAGDIGAVDANYLFSSLHPEHAKEGSSRRKVEEATMDLLQDFLFHLEDDPNINCSGYAEAMASCEDTGKEAAGSQEELLLPDLTPAGVLGWLTGQKHKPISGEQISITVKFDHDCLIRNPKHQICFPVVRACAKEVTFPIAHMKTQETFNEILMLALSKGQSFAIHSSMEKQGRSSEDSDFTSTKVKSFASFRKSKGKEWKSRVTKFSKEEKKYEDVVVHLGLMEWNEKDQILKSKRGKRLPLRVSPNASYATLRQQAEEKWKTFHSNLYDESQPYHLLLEDGQKALLLPGSKKELFTLSRYQEELGKDFKRITFFLCPDRDFQISEGNFDEHDLTDFGDDDSDAPSSCNKRQKCEIDLTCNSDHKTSTQCSQFYQDQLMEMTPKLECEYQLDQDQKHECDQSKHVQQLQQLEEDENLAFDLQRCYDVEDIITHEEENTTISDSSSVVTHLGRQVDESSNFFIVVRRGAPLDRTLSIWSREVKKNTGSTKKIVRVHFSGEKGIDSGAMAKEFFTITLPNIGTVIFPNGQPVDSTYHVHNGNFKVCGEIVAASIAQGGPAPCFLEESVYGLMADPNVPLQQLDSGKHLTTSDRELLDAIKEDIMAHTDTIIEHGYTGTVEASHTEEILSSVAISLVTKRLVYLKEFLNGLDSYGLKDIIQTHPEACKPLFVKNAGDIGAVDANYLFSSLHPEHAKEGSSRRKVEEATMDLLQDFLFHLEDDPNINCSGYAEAMASCEDTGKEAAGSQEELLLPDLTPAGVLGWLTGQKHKPISGEQISITVKFDHDCLIRNPKHQICFPVVRACAKEVTFPIAHMKTQETFNEILMLALSKGQSFGMA</sequence>
<evidence type="ECO:0000256" key="2">
    <source>
        <dbReference type="PROSITE-ProRule" id="PRU00104"/>
    </source>
</evidence>
<comment type="caution">
    <text evidence="2">Lacks conserved residue(s) required for the propagation of feature annotation.</text>
</comment>
<dbReference type="AlphaFoldDB" id="A0A2B4RPV3"/>
<keyword evidence="1 2" id="KW-0833">Ubl conjugation pathway</keyword>
<proteinExistence type="predicted"/>
<evidence type="ECO:0000313" key="5">
    <source>
        <dbReference type="Proteomes" id="UP000225706"/>
    </source>
</evidence>
<evidence type="ECO:0000313" key="4">
    <source>
        <dbReference type="EMBL" id="PFX19216.1"/>
    </source>
</evidence>
<gene>
    <name evidence="4" type="ORF">AWC38_SpisGene16387</name>
</gene>
<evidence type="ECO:0000259" key="3">
    <source>
        <dbReference type="PROSITE" id="PS50237"/>
    </source>
</evidence>
<organism evidence="4 5">
    <name type="scientific">Stylophora pistillata</name>
    <name type="common">Smooth cauliflower coral</name>
    <dbReference type="NCBI Taxonomy" id="50429"/>
    <lineage>
        <taxon>Eukaryota</taxon>
        <taxon>Metazoa</taxon>
        <taxon>Cnidaria</taxon>
        <taxon>Anthozoa</taxon>
        <taxon>Hexacorallia</taxon>
        <taxon>Scleractinia</taxon>
        <taxon>Astrocoeniina</taxon>
        <taxon>Pocilloporidae</taxon>
        <taxon>Stylophora</taxon>
    </lineage>
</organism>
<dbReference type="OrthoDB" id="5961134at2759"/>